<comment type="caution">
    <text evidence="2">The sequence shown here is derived from an EMBL/GenBank/DDBJ whole genome shotgun (WGS) entry which is preliminary data.</text>
</comment>
<gene>
    <name evidence="2" type="ORF">Tci_865671</name>
</gene>
<evidence type="ECO:0000256" key="1">
    <source>
        <dbReference type="SAM" id="MobiDB-lite"/>
    </source>
</evidence>
<organism evidence="2">
    <name type="scientific">Tanacetum cinerariifolium</name>
    <name type="common">Dalmatian daisy</name>
    <name type="synonym">Chrysanthemum cinerariifolium</name>
    <dbReference type="NCBI Taxonomy" id="118510"/>
    <lineage>
        <taxon>Eukaryota</taxon>
        <taxon>Viridiplantae</taxon>
        <taxon>Streptophyta</taxon>
        <taxon>Embryophyta</taxon>
        <taxon>Tracheophyta</taxon>
        <taxon>Spermatophyta</taxon>
        <taxon>Magnoliopsida</taxon>
        <taxon>eudicotyledons</taxon>
        <taxon>Gunneridae</taxon>
        <taxon>Pentapetalae</taxon>
        <taxon>asterids</taxon>
        <taxon>campanulids</taxon>
        <taxon>Asterales</taxon>
        <taxon>Asteraceae</taxon>
        <taxon>Asteroideae</taxon>
        <taxon>Anthemideae</taxon>
        <taxon>Anthemidinae</taxon>
        <taxon>Tanacetum</taxon>
    </lineage>
</organism>
<accession>A0A699S8B7</accession>
<evidence type="ECO:0000313" key="2">
    <source>
        <dbReference type="EMBL" id="GFC93701.1"/>
    </source>
</evidence>
<feature type="region of interest" description="Disordered" evidence="1">
    <location>
        <begin position="1"/>
        <end position="45"/>
    </location>
</feature>
<proteinExistence type="predicted"/>
<reference evidence="2" key="1">
    <citation type="journal article" date="2019" name="Sci. Rep.">
        <title>Draft genome of Tanacetum cinerariifolium, the natural source of mosquito coil.</title>
        <authorList>
            <person name="Yamashiro T."/>
            <person name="Shiraishi A."/>
            <person name="Satake H."/>
            <person name="Nakayama K."/>
        </authorList>
    </citation>
    <scope>NUCLEOTIDE SEQUENCE</scope>
</reference>
<sequence>MSAPEQSEVLDDDNHSTAPVQGNAPTSNAASTLAPPVEPLQKKPAFQMSDFEMLDDDNHIPLLEGSTSFLTGHGEEVSPLWIDYCTLD</sequence>
<dbReference type="AlphaFoldDB" id="A0A699S8B7"/>
<protein>
    <submittedName>
        <fullName evidence="2">Uncharacterized protein</fullName>
    </submittedName>
</protein>
<feature type="compositionally biased region" description="Polar residues" evidence="1">
    <location>
        <begin position="16"/>
        <end position="31"/>
    </location>
</feature>
<name>A0A699S8B7_TANCI</name>
<dbReference type="EMBL" id="BKCJ011144870">
    <property type="protein sequence ID" value="GFC93701.1"/>
    <property type="molecule type" value="Genomic_DNA"/>
</dbReference>